<gene>
    <name evidence="2" type="ORF">SAMN06296036_119121</name>
</gene>
<organism evidence="2 3">
    <name type="scientific">Pseudobacteriovorax antillogorgiicola</name>
    <dbReference type="NCBI Taxonomy" id="1513793"/>
    <lineage>
        <taxon>Bacteria</taxon>
        <taxon>Pseudomonadati</taxon>
        <taxon>Bdellovibrionota</taxon>
        <taxon>Oligoflexia</taxon>
        <taxon>Oligoflexales</taxon>
        <taxon>Pseudobacteriovoracaceae</taxon>
        <taxon>Pseudobacteriovorax</taxon>
    </lineage>
</organism>
<dbReference type="RefSeq" id="WP_132322723.1">
    <property type="nucleotide sequence ID" value="NZ_FWZT01000019.1"/>
</dbReference>
<feature type="compositionally biased region" description="Basic and acidic residues" evidence="1">
    <location>
        <begin position="44"/>
        <end position="54"/>
    </location>
</feature>
<name>A0A1Y6CJD1_9BACT</name>
<sequence>MSRLVVVSSLAAMFMFSACGVKESEVSKYRKSKVSEQGADSDDTDRFNGNKDESSSDNDSSNGNDSTGGKDQDGSSADSGDSGSGSGEVTALRQEVMDAWTTGVDGNLPCSTCHDDFDLPTSQTVEAFKMNIASDQGNIKFNHEKAGLLSGDQVQVSDSWIEEAISYIAERKEKANQF</sequence>
<protein>
    <recommendedName>
        <fullName evidence="4">Cytochrome c domain-containing protein</fullName>
    </recommendedName>
</protein>
<dbReference type="PROSITE" id="PS51257">
    <property type="entry name" value="PROKAR_LIPOPROTEIN"/>
    <property type="match status" value="1"/>
</dbReference>
<dbReference type="AlphaFoldDB" id="A0A1Y6CJD1"/>
<accession>A0A1Y6CJD1</accession>
<evidence type="ECO:0000313" key="3">
    <source>
        <dbReference type="Proteomes" id="UP000192907"/>
    </source>
</evidence>
<reference evidence="3" key="1">
    <citation type="submission" date="2017-04" db="EMBL/GenBank/DDBJ databases">
        <authorList>
            <person name="Varghese N."/>
            <person name="Submissions S."/>
        </authorList>
    </citation>
    <scope>NUCLEOTIDE SEQUENCE [LARGE SCALE GENOMIC DNA]</scope>
    <source>
        <strain evidence="3">RKEM611</strain>
    </source>
</reference>
<feature type="compositionally biased region" description="Low complexity" evidence="1">
    <location>
        <begin position="57"/>
        <end position="67"/>
    </location>
</feature>
<proteinExistence type="predicted"/>
<evidence type="ECO:0008006" key="4">
    <source>
        <dbReference type="Google" id="ProtNLM"/>
    </source>
</evidence>
<feature type="region of interest" description="Disordered" evidence="1">
    <location>
        <begin position="23"/>
        <end position="91"/>
    </location>
</feature>
<keyword evidence="3" id="KW-1185">Reference proteome</keyword>
<evidence type="ECO:0000256" key="1">
    <source>
        <dbReference type="SAM" id="MobiDB-lite"/>
    </source>
</evidence>
<evidence type="ECO:0000313" key="2">
    <source>
        <dbReference type="EMBL" id="SMF58545.1"/>
    </source>
</evidence>
<dbReference type="EMBL" id="FWZT01000019">
    <property type="protein sequence ID" value="SMF58545.1"/>
    <property type="molecule type" value="Genomic_DNA"/>
</dbReference>
<dbReference type="Proteomes" id="UP000192907">
    <property type="component" value="Unassembled WGS sequence"/>
</dbReference>